<accession>A0AAV2ZFA9</accession>
<sequence length="97" mass="10910">MSRLVADFRIEESVTYRDRHGVRDEDRDVGEWLRFDHRENDDSDQSVSDAEMPGVPSHAPSVEDGESVPTTLDLEGGESEDDVEDVDDSDVEDISDQ</sequence>
<reference evidence="2" key="1">
    <citation type="submission" date="2022-11" db="EMBL/GenBank/DDBJ databases">
        <authorList>
            <person name="Morgan W.R."/>
            <person name="Tartar A."/>
        </authorList>
    </citation>
    <scope>NUCLEOTIDE SEQUENCE</scope>
    <source>
        <strain evidence="2">ARSEF 373</strain>
    </source>
</reference>
<reference evidence="2" key="2">
    <citation type="journal article" date="2023" name="Microbiol Resour">
        <title>Decontamination and Annotation of the Draft Genome Sequence of the Oomycete Lagenidium giganteum ARSEF 373.</title>
        <authorList>
            <person name="Morgan W.R."/>
            <person name="Tartar A."/>
        </authorList>
    </citation>
    <scope>NUCLEOTIDE SEQUENCE</scope>
    <source>
        <strain evidence="2">ARSEF 373</strain>
    </source>
</reference>
<evidence type="ECO:0000313" key="3">
    <source>
        <dbReference type="Proteomes" id="UP001146120"/>
    </source>
</evidence>
<evidence type="ECO:0000256" key="1">
    <source>
        <dbReference type="SAM" id="MobiDB-lite"/>
    </source>
</evidence>
<dbReference type="Proteomes" id="UP001146120">
    <property type="component" value="Unassembled WGS sequence"/>
</dbReference>
<comment type="caution">
    <text evidence="2">The sequence shown here is derived from an EMBL/GenBank/DDBJ whole genome shotgun (WGS) entry which is preliminary data.</text>
</comment>
<feature type="compositionally biased region" description="Acidic residues" evidence="1">
    <location>
        <begin position="75"/>
        <end position="97"/>
    </location>
</feature>
<gene>
    <name evidence="2" type="ORF">N0F65_011093</name>
</gene>
<dbReference type="EMBL" id="DAKRPA010000007">
    <property type="protein sequence ID" value="DBA04545.1"/>
    <property type="molecule type" value="Genomic_DNA"/>
</dbReference>
<dbReference type="AlphaFoldDB" id="A0AAV2ZFA9"/>
<evidence type="ECO:0000313" key="2">
    <source>
        <dbReference type="EMBL" id="DBA04545.1"/>
    </source>
</evidence>
<organism evidence="2 3">
    <name type="scientific">Lagenidium giganteum</name>
    <dbReference type="NCBI Taxonomy" id="4803"/>
    <lineage>
        <taxon>Eukaryota</taxon>
        <taxon>Sar</taxon>
        <taxon>Stramenopiles</taxon>
        <taxon>Oomycota</taxon>
        <taxon>Peronosporomycetes</taxon>
        <taxon>Pythiales</taxon>
        <taxon>Pythiaceae</taxon>
    </lineage>
</organism>
<keyword evidence="3" id="KW-1185">Reference proteome</keyword>
<protein>
    <submittedName>
        <fullName evidence="2">Uncharacterized protein</fullName>
    </submittedName>
</protein>
<feature type="region of interest" description="Disordered" evidence="1">
    <location>
        <begin position="34"/>
        <end position="97"/>
    </location>
</feature>
<name>A0AAV2ZFA9_9STRA</name>
<proteinExistence type="predicted"/>